<sequence length="74" mass="7521">MSCGGNCNCGSSCTCGNGCGKMYADVEKVTSVTIIEGVAPKKTYSDEYAEKSFGAEGGHGCKCGANCKCDPCTC</sequence>
<name>A0A6P6UL44_COFAR</name>
<evidence type="ECO:0000256" key="1">
    <source>
        <dbReference type="ARBA" id="ARBA00002568"/>
    </source>
</evidence>
<dbReference type="GeneID" id="113712375"/>
<evidence type="ECO:0000256" key="2">
    <source>
        <dbReference type="ARBA" id="ARBA00005802"/>
    </source>
</evidence>
<evidence type="ECO:0000313" key="6">
    <source>
        <dbReference type="Proteomes" id="UP001652660"/>
    </source>
</evidence>
<protein>
    <recommendedName>
        <fullName evidence="5">Metallothionein-like protein</fullName>
    </recommendedName>
</protein>
<gene>
    <name evidence="7" type="primary">LOC113712375</name>
</gene>
<dbReference type="OrthoDB" id="1111048at2759"/>
<evidence type="ECO:0000256" key="5">
    <source>
        <dbReference type="RuleBase" id="RU369052"/>
    </source>
</evidence>
<keyword evidence="6" id="KW-1185">Reference proteome</keyword>
<comment type="similarity">
    <text evidence="2 5">Belongs to the metallothionein superfamily. Type 15 family.</text>
</comment>
<reference evidence="6" key="1">
    <citation type="journal article" date="2025" name="Foods">
        <title>Unveiling the Microbial Signatures of Arabica Coffee Cherries: Insights into Ripeness Specific Diversity, Functional Traits, and Implications for Quality and Safety.</title>
        <authorList>
            <consortium name="RefSeq"/>
            <person name="Tenea G.N."/>
            <person name="Cifuentes V."/>
            <person name="Reyes P."/>
            <person name="Cevallos-Vallejos M."/>
        </authorList>
    </citation>
    <scope>NUCLEOTIDE SEQUENCE [LARGE SCALE GENOMIC DNA]</scope>
</reference>
<dbReference type="PANTHER" id="PTHR33543">
    <property type="entry name" value="METALLOTHIONEIN-LIKE PROTEIN 2A"/>
    <property type="match status" value="1"/>
</dbReference>
<dbReference type="PANTHER" id="PTHR33543:SF37">
    <property type="entry name" value="METALLOTHIONEIN-LIKE PROTEIN 4B"/>
    <property type="match status" value="1"/>
</dbReference>
<evidence type="ECO:0000256" key="4">
    <source>
        <dbReference type="ARBA" id="ARBA00022851"/>
    </source>
</evidence>
<organism evidence="6 7">
    <name type="scientific">Coffea arabica</name>
    <name type="common">Arabian coffee</name>
    <dbReference type="NCBI Taxonomy" id="13443"/>
    <lineage>
        <taxon>Eukaryota</taxon>
        <taxon>Viridiplantae</taxon>
        <taxon>Streptophyta</taxon>
        <taxon>Embryophyta</taxon>
        <taxon>Tracheophyta</taxon>
        <taxon>Spermatophyta</taxon>
        <taxon>Magnoliopsida</taxon>
        <taxon>eudicotyledons</taxon>
        <taxon>Gunneridae</taxon>
        <taxon>Pentapetalae</taxon>
        <taxon>asterids</taxon>
        <taxon>lamiids</taxon>
        <taxon>Gentianales</taxon>
        <taxon>Rubiaceae</taxon>
        <taxon>Ixoroideae</taxon>
        <taxon>Gardenieae complex</taxon>
        <taxon>Bertiereae - Coffeeae clade</taxon>
        <taxon>Coffeeae</taxon>
        <taxon>Coffea</taxon>
    </lineage>
</organism>
<proteinExistence type="inferred from homology"/>
<dbReference type="InterPro" id="IPR000347">
    <property type="entry name" value="Metalthion_15p"/>
</dbReference>
<evidence type="ECO:0000313" key="7">
    <source>
        <dbReference type="RefSeq" id="XP_027091575.1"/>
    </source>
</evidence>
<reference evidence="7" key="2">
    <citation type="submission" date="2025-08" db="UniProtKB">
        <authorList>
            <consortium name="RefSeq"/>
        </authorList>
    </citation>
    <scope>IDENTIFICATION</scope>
    <source>
        <tissue evidence="7">Leaves</tissue>
    </source>
</reference>
<comment type="function">
    <text evidence="1 5">Metallothioneins have a high content of cysteine residues that bind various heavy metals.</text>
</comment>
<evidence type="ECO:0000256" key="3">
    <source>
        <dbReference type="ARBA" id="ARBA00022723"/>
    </source>
</evidence>
<dbReference type="Proteomes" id="UP001652660">
    <property type="component" value="Chromosome 10e"/>
</dbReference>
<accession>A0A6P6UL44</accession>
<dbReference type="GO" id="GO:0046872">
    <property type="term" value="F:metal ion binding"/>
    <property type="evidence" value="ECO:0007669"/>
    <property type="project" value="UniProtKB-UniRule"/>
</dbReference>
<dbReference type="RefSeq" id="XP_027091575.1">
    <property type="nucleotide sequence ID" value="XM_027235774.2"/>
</dbReference>
<keyword evidence="4 5" id="KW-0480">Metal-thiolate cluster</keyword>
<dbReference type="AlphaFoldDB" id="A0A6P6UL44"/>
<dbReference type="Pfam" id="PF01439">
    <property type="entry name" value="Metallothio_2"/>
    <property type="match status" value="1"/>
</dbReference>
<keyword evidence="3 5" id="KW-0479">Metal-binding</keyword>